<gene>
    <name evidence="6 7" type="primary">purK</name>
    <name evidence="8" type="ORF">C0V70_06845</name>
</gene>
<sequence>MIFLTMNKITSNTVLGILGSGQLARMTCLAASTFGIQTHVYCTEKDVSPAEHVATKTSKGSFHDLEAVLNFCQSCDAVTLENEFIDQHILESIDEKFPGKLFPNSKTFKKIGDKISEKESFANAGIRVVPFKKVTSPEDVVRFAEVYNYPLVLKSSKGGYDGYGNATINSEEELEEKFKLLKGDLLVEAFIPYEKELAIMVARNADGEIITYPIAHTIQENHICHFVSVPADISADTEEQIKKAAQLAMTTINAVGIFAFEFFLTKDGTLYLNESAPRPHNSGHYSIEGCVTSQFHNHVRSVLNLPLGEAHLRAPSVLMLNLLGTQEQVAELNPLEDFLNTKDGHLHLYGKRFSKKGRKMGHFTLLGEDSQEMMETLKKLKSGYTL</sequence>
<evidence type="ECO:0000313" key="8">
    <source>
        <dbReference type="EMBL" id="AUN97830.1"/>
    </source>
</evidence>
<dbReference type="PROSITE" id="PS50975">
    <property type="entry name" value="ATP_GRASP"/>
    <property type="match status" value="1"/>
</dbReference>
<dbReference type="NCBIfam" id="TIGR01161">
    <property type="entry name" value="purK"/>
    <property type="match status" value="1"/>
</dbReference>
<dbReference type="SUPFAM" id="SSF56059">
    <property type="entry name" value="Glutathione synthetase ATP-binding domain-like"/>
    <property type="match status" value="1"/>
</dbReference>
<feature type="binding site" evidence="6">
    <location>
        <position position="154"/>
    </location>
    <ligand>
        <name>ATP</name>
        <dbReference type="ChEBI" id="CHEBI:30616"/>
    </ligand>
</feature>
<dbReference type="Pfam" id="PF22660">
    <property type="entry name" value="RS_preATP-grasp-like"/>
    <property type="match status" value="1"/>
</dbReference>
<dbReference type="Pfam" id="PF17769">
    <property type="entry name" value="PurK_C"/>
    <property type="match status" value="1"/>
</dbReference>
<comment type="function">
    <text evidence="7">Catalyzes the ATP-dependent conversion of 5-aminoimidazole ribonucleotide (AIR) and HCO(3)- to N5-carboxyaminoimidazole ribonucleotide (N5-CAIR).</text>
</comment>
<dbReference type="GO" id="GO:0046872">
    <property type="term" value="F:metal ion binding"/>
    <property type="evidence" value="ECO:0007669"/>
    <property type="project" value="InterPro"/>
</dbReference>
<proteinExistence type="inferred from homology"/>
<dbReference type="InterPro" id="IPR005875">
    <property type="entry name" value="PurK"/>
</dbReference>
<evidence type="ECO:0000256" key="6">
    <source>
        <dbReference type="HAMAP-Rule" id="MF_01928"/>
    </source>
</evidence>
<keyword evidence="9" id="KW-1185">Reference proteome</keyword>
<dbReference type="InterPro" id="IPR011761">
    <property type="entry name" value="ATP-grasp"/>
</dbReference>
<feature type="binding site" evidence="6">
    <location>
        <position position="196"/>
    </location>
    <ligand>
        <name>ATP</name>
        <dbReference type="ChEBI" id="CHEBI:30616"/>
    </ligand>
</feature>
<comment type="catalytic activity">
    <reaction evidence="6 7">
        <text>5-amino-1-(5-phospho-beta-D-ribosyl)imidazole + hydrogencarbonate + ATP = 5-carboxyamino-1-(5-phospho-D-ribosyl)imidazole + ADP + phosphate + 2 H(+)</text>
        <dbReference type="Rhea" id="RHEA:19317"/>
        <dbReference type="ChEBI" id="CHEBI:15378"/>
        <dbReference type="ChEBI" id="CHEBI:17544"/>
        <dbReference type="ChEBI" id="CHEBI:30616"/>
        <dbReference type="ChEBI" id="CHEBI:43474"/>
        <dbReference type="ChEBI" id="CHEBI:58730"/>
        <dbReference type="ChEBI" id="CHEBI:137981"/>
        <dbReference type="ChEBI" id="CHEBI:456216"/>
        <dbReference type="EC" id="6.3.4.18"/>
    </reaction>
</comment>
<dbReference type="Gene3D" id="3.30.470.20">
    <property type="entry name" value="ATP-grasp fold, B domain"/>
    <property type="match status" value="1"/>
</dbReference>
<dbReference type="Pfam" id="PF02222">
    <property type="entry name" value="ATP-grasp"/>
    <property type="match status" value="1"/>
</dbReference>
<reference evidence="8 9" key="1">
    <citation type="submission" date="2018-01" db="EMBL/GenBank/DDBJ databases">
        <title>Complete genome sequence of Bacteriovorax stolpii DSM12778.</title>
        <authorList>
            <person name="Tang B."/>
            <person name="Chang J."/>
        </authorList>
    </citation>
    <scope>NUCLEOTIDE SEQUENCE [LARGE SCALE GENOMIC DNA]</scope>
    <source>
        <strain evidence="8 9">DSM 12778</strain>
    </source>
</reference>
<dbReference type="EC" id="6.3.4.18" evidence="6 7"/>
<dbReference type="GO" id="GO:0005829">
    <property type="term" value="C:cytosol"/>
    <property type="evidence" value="ECO:0007669"/>
    <property type="project" value="TreeGrafter"/>
</dbReference>
<feature type="binding site" evidence="6">
    <location>
        <begin position="188"/>
        <end position="191"/>
    </location>
    <ligand>
        <name>ATP</name>
        <dbReference type="ChEBI" id="CHEBI:30616"/>
    </ligand>
</feature>
<dbReference type="KEGG" id="bsto:C0V70_06845"/>
<comment type="similarity">
    <text evidence="6 7">Belongs to the PurK/PurT family.</text>
</comment>
<dbReference type="Gene3D" id="3.40.50.20">
    <property type="match status" value="1"/>
</dbReference>
<dbReference type="GO" id="GO:0034028">
    <property type="term" value="F:5-(carboxyamino)imidazole ribonucleotide synthase activity"/>
    <property type="evidence" value="ECO:0007669"/>
    <property type="project" value="UniProtKB-UniRule"/>
</dbReference>
<keyword evidence="4 6" id="KW-0067">ATP-binding</keyword>
<keyword evidence="5" id="KW-0456">Lyase</keyword>
<evidence type="ECO:0000256" key="1">
    <source>
        <dbReference type="ARBA" id="ARBA00022741"/>
    </source>
</evidence>
<dbReference type="NCBIfam" id="NF004679">
    <property type="entry name" value="PRK06019.1-5"/>
    <property type="match status" value="1"/>
</dbReference>
<dbReference type="InterPro" id="IPR054350">
    <property type="entry name" value="PurT/PurK_preATP-grasp"/>
</dbReference>
<comment type="function">
    <text evidence="6">Catalyzes the ATP-dependent conversion of 5-aminoimidazole ribonucleotide (AIR) and HCO(3)(-) to N5-carboxyaminoimidazole ribonucleotide (N5-CAIR).</text>
</comment>
<comment type="caution">
    <text evidence="6">Lacks conserved residue(s) required for the propagation of feature annotation.</text>
</comment>
<dbReference type="GO" id="GO:0005524">
    <property type="term" value="F:ATP binding"/>
    <property type="evidence" value="ECO:0007669"/>
    <property type="project" value="UniProtKB-UniRule"/>
</dbReference>
<dbReference type="SUPFAM" id="SSF51246">
    <property type="entry name" value="Rudiment single hybrid motif"/>
    <property type="match status" value="1"/>
</dbReference>
<dbReference type="AlphaFoldDB" id="A0A2K9NQM0"/>
<comment type="pathway">
    <text evidence="6 7">Purine metabolism; IMP biosynthesis via de novo pathway; 5-amino-1-(5-phospho-D-ribosyl)imidazole-4-carboxylate from 5-amino-1-(5-phospho-D-ribosyl)imidazole (N5-CAIR route): step 1/2.</text>
</comment>
<organism evidence="8 9">
    <name type="scientific">Bacteriovorax stolpii</name>
    <name type="common">Bdellovibrio stolpii</name>
    <dbReference type="NCBI Taxonomy" id="960"/>
    <lineage>
        <taxon>Bacteria</taxon>
        <taxon>Pseudomonadati</taxon>
        <taxon>Bdellovibrionota</taxon>
        <taxon>Bacteriovoracia</taxon>
        <taxon>Bacteriovoracales</taxon>
        <taxon>Bacteriovoracaceae</taxon>
        <taxon>Bacteriovorax</taxon>
    </lineage>
</organism>
<keyword evidence="6 7" id="KW-0436">Ligase</keyword>
<dbReference type="Proteomes" id="UP000235584">
    <property type="component" value="Chromosome"/>
</dbReference>
<dbReference type="EMBL" id="CP025704">
    <property type="protein sequence ID" value="AUN97830.1"/>
    <property type="molecule type" value="Genomic_DNA"/>
</dbReference>
<comment type="subunit">
    <text evidence="6 7">Homodimer.</text>
</comment>
<dbReference type="InterPro" id="IPR040686">
    <property type="entry name" value="PurK_C"/>
</dbReference>
<keyword evidence="3" id="KW-0210">Decarboxylase</keyword>
<evidence type="ECO:0000256" key="2">
    <source>
        <dbReference type="ARBA" id="ARBA00022755"/>
    </source>
</evidence>
<protein>
    <recommendedName>
        <fullName evidence="6 7">N5-carboxyaminoimidazole ribonucleotide synthase</fullName>
        <shortName evidence="6 7">N5-CAIR synthase</shortName>
        <ecNumber evidence="6 7">6.3.4.18</ecNumber>
    </recommendedName>
    <alternativeName>
        <fullName evidence="6 7">5-(carboxyamino)imidazole ribonucleotide synthetase</fullName>
    </alternativeName>
</protein>
<dbReference type="Gene3D" id="3.30.1490.20">
    <property type="entry name" value="ATP-grasp fold, A domain"/>
    <property type="match status" value="1"/>
</dbReference>
<dbReference type="OrthoDB" id="9804625at2"/>
<name>A0A2K9NQM0_BACTC</name>
<dbReference type="SUPFAM" id="SSF52440">
    <property type="entry name" value="PreATP-grasp domain"/>
    <property type="match status" value="1"/>
</dbReference>
<dbReference type="InterPro" id="IPR013815">
    <property type="entry name" value="ATP_grasp_subdomain_1"/>
</dbReference>
<dbReference type="UniPathway" id="UPA00074">
    <property type="reaction ID" value="UER00942"/>
</dbReference>
<dbReference type="HAMAP" id="MF_01928">
    <property type="entry name" value="PurK"/>
    <property type="match status" value="1"/>
</dbReference>
<accession>A0A2K9NQM0</accession>
<dbReference type="GO" id="GO:0004638">
    <property type="term" value="F:phosphoribosylaminoimidazole carboxylase activity"/>
    <property type="evidence" value="ECO:0007669"/>
    <property type="project" value="InterPro"/>
</dbReference>
<keyword evidence="1 6" id="KW-0547">Nucleotide-binding</keyword>
<dbReference type="InterPro" id="IPR016185">
    <property type="entry name" value="PreATP-grasp_dom_sf"/>
</dbReference>
<dbReference type="PANTHER" id="PTHR11609">
    <property type="entry name" value="PURINE BIOSYNTHESIS PROTEIN 6/7, PUR6/7"/>
    <property type="match status" value="1"/>
</dbReference>
<dbReference type="FunFam" id="3.30.470.20:FF:000037">
    <property type="entry name" value="Phosphoribosylaminoimidazole carboxylase, chloroplastic"/>
    <property type="match status" value="1"/>
</dbReference>
<evidence type="ECO:0000256" key="4">
    <source>
        <dbReference type="ARBA" id="ARBA00022840"/>
    </source>
</evidence>
<evidence type="ECO:0000256" key="7">
    <source>
        <dbReference type="RuleBase" id="RU361200"/>
    </source>
</evidence>
<dbReference type="InterPro" id="IPR003135">
    <property type="entry name" value="ATP-grasp_carboxylate-amine"/>
</dbReference>
<feature type="binding site" evidence="6">
    <location>
        <position position="114"/>
    </location>
    <ligand>
        <name>ATP</name>
        <dbReference type="ChEBI" id="CHEBI:30616"/>
    </ligand>
</feature>
<evidence type="ECO:0000256" key="5">
    <source>
        <dbReference type="ARBA" id="ARBA00023239"/>
    </source>
</evidence>
<feature type="binding site" evidence="6">
    <location>
        <begin position="273"/>
        <end position="274"/>
    </location>
    <ligand>
        <name>ATP</name>
        <dbReference type="ChEBI" id="CHEBI:30616"/>
    </ligand>
</feature>
<dbReference type="GO" id="GO:0006189">
    <property type="term" value="P:'de novo' IMP biosynthetic process"/>
    <property type="evidence" value="ECO:0007669"/>
    <property type="project" value="UniProtKB-UniRule"/>
</dbReference>
<dbReference type="PANTHER" id="PTHR11609:SF5">
    <property type="entry name" value="PHOSPHORIBOSYLAMINOIMIDAZOLE CARBOXYLASE"/>
    <property type="match status" value="1"/>
</dbReference>
<keyword evidence="2 6" id="KW-0658">Purine biosynthesis</keyword>
<evidence type="ECO:0000256" key="3">
    <source>
        <dbReference type="ARBA" id="ARBA00022793"/>
    </source>
</evidence>
<dbReference type="InterPro" id="IPR011054">
    <property type="entry name" value="Rudment_hybrid_motif"/>
</dbReference>
<evidence type="ECO:0000313" key="9">
    <source>
        <dbReference type="Proteomes" id="UP000235584"/>
    </source>
</evidence>